<gene>
    <name evidence="4" type="ORF">SAMN06269250_4384</name>
</gene>
<keyword evidence="1" id="KW-0732">Signal</keyword>
<feature type="signal peptide" evidence="1">
    <location>
        <begin position="1"/>
        <end position="24"/>
    </location>
</feature>
<dbReference type="AlphaFoldDB" id="A0A286GD40"/>
<dbReference type="SUPFAM" id="SSF51126">
    <property type="entry name" value="Pectin lyase-like"/>
    <property type="match status" value="1"/>
</dbReference>
<reference evidence="5" key="1">
    <citation type="submission" date="2017-09" db="EMBL/GenBank/DDBJ databases">
        <authorList>
            <person name="Varghese N."/>
            <person name="Submissions S."/>
        </authorList>
    </citation>
    <scope>NUCLEOTIDE SEQUENCE [LARGE SCALE GENOMIC DNA]</scope>
    <source>
        <strain evidence="5">DSM 29961</strain>
    </source>
</reference>
<evidence type="ECO:0000259" key="3">
    <source>
        <dbReference type="Pfam" id="PF18962"/>
    </source>
</evidence>
<dbReference type="NCBIfam" id="NF041518">
    <property type="entry name" value="choice_anch_Q"/>
    <property type="match status" value="1"/>
</dbReference>
<dbReference type="InterPro" id="IPR011050">
    <property type="entry name" value="Pectin_lyase_fold/virulence"/>
</dbReference>
<evidence type="ECO:0000313" key="4">
    <source>
        <dbReference type="EMBL" id="SOD93156.1"/>
    </source>
</evidence>
<evidence type="ECO:0000313" key="5">
    <source>
        <dbReference type="Proteomes" id="UP000219452"/>
    </source>
</evidence>
<dbReference type="InterPro" id="IPR012334">
    <property type="entry name" value="Pectin_lyas_fold"/>
</dbReference>
<dbReference type="Pfam" id="PF13229">
    <property type="entry name" value="Beta_helix"/>
    <property type="match status" value="1"/>
</dbReference>
<dbReference type="InterPro" id="IPR026444">
    <property type="entry name" value="Secre_tail"/>
</dbReference>
<protein>
    <submittedName>
        <fullName evidence="4">Por secretion system C-terminal sorting domain-containing protein</fullName>
    </submittedName>
</protein>
<dbReference type="NCBIfam" id="TIGR04183">
    <property type="entry name" value="Por_Secre_tail"/>
    <property type="match status" value="1"/>
</dbReference>
<accession>A0A286GD40</accession>
<feature type="chain" id="PRO_5012606125" evidence="1">
    <location>
        <begin position="25"/>
        <end position="526"/>
    </location>
</feature>
<dbReference type="RefSeq" id="WP_097128297.1">
    <property type="nucleotide sequence ID" value="NZ_OCNH01000003.1"/>
</dbReference>
<sequence length="526" mass="57306">MKPLVFTYIISVIFTVCLRTIVCAQTSTTYTCDYTITKSGLYKNGTLGIRPGQTVCIQAGTYTNLHFSDFAGTAEKPIRFTNNGGKVIVSADKSPAGIQFYFSKNFILSGSGSPDLEYGILVEKTGTGGQAVRVENKSSDCEIDHVEIAGSGFAGIMVKTDPTCDSTTWRENLAIRNVKVHHNYIHDTDSEGIYIGSSFWNEGYKMACGNQPKLIYPHSIYGLEIHHNLIERTGTEGLQYAAAPDAVVHHNIVRNTGLKPFASFQNNGVQLGGGVGGSFYNNQISNSPAVGLIVIGNGGNMRIYNNLIVNSTINAIFCDNRPGTEANTPILFANNTLINTGEEAIKLYNETNRNLVINNIIARVGKGRRYITMAQDVPAEVAGNFMTSDIDSIGFINPAEGNFRLKGTSKLIDSGLSRTGSQISMDLDNNRRPIGRQIDIGAYEYYPVNDQLITVYPSPCDDQLSLWSPEAIQQVKVYSTTGREVLLFDSEPTTSINLSVKSLAAGLYVLKVETASGSVSKRFIKR</sequence>
<name>A0A286GD40_9BACT</name>
<evidence type="ECO:0000259" key="2">
    <source>
        <dbReference type="Pfam" id="PF13229"/>
    </source>
</evidence>
<dbReference type="Proteomes" id="UP000219452">
    <property type="component" value="Unassembled WGS sequence"/>
</dbReference>
<dbReference type="SMART" id="SM00710">
    <property type="entry name" value="PbH1"/>
    <property type="match status" value="8"/>
</dbReference>
<dbReference type="EMBL" id="OCNH01000003">
    <property type="protein sequence ID" value="SOD93156.1"/>
    <property type="molecule type" value="Genomic_DNA"/>
</dbReference>
<dbReference type="Gene3D" id="2.160.20.10">
    <property type="entry name" value="Single-stranded right-handed beta-helix, Pectin lyase-like"/>
    <property type="match status" value="1"/>
</dbReference>
<organism evidence="4 5">
    <name type="scientific">Spirosoma fluviale</name>
    <dbReference type="NCBI Taxonomy" id="1597977"/>
    <lineage>
        <taxon>Bacteria</taxon>
        <taxon>Pseudomonadati</taxon>
        <taxon>Bacteroidota</taxon>
        <taxon>Cytophagia</taxon>
        <taxon>Cytophagales</taxon>
        <taxon>Cytophagaceae</taxon>
        <taxon>Spirosoma</taxon>
    </lineage>
</organism>
<feature type="domain" description="Right handed beta helix" evidence="2">
    <location>
        <begin position="263"/>
        <end position="365"/>
    </location>
</feature>
<dbReference type="InterPro" id="IPR006626">
    <property type="entry name" value="PbH1"/>
</dbReference>
<feature type="domain" description="Secretion system C-terminal sorting" evidence="3">
    <location>
        <begin position="455"/>
        <end position="524"/>
    </location>
</feature>
<dbReference type="InterPro" id="IPR059226">
    <property type="entry name" value="Choice_anch_Q_dom"/>
</dbReference>
<proteinExistence type="predicted"/>
<dbReference type="InterPro" id="IPR039448">
    <property type="entry name" value="Beta_helix"/>
</dbReference>
<dbReference type="Pfam" id="PF18962">
    <property type="entry name" value="Por_Secre_tail"/>
    <property type="match status" value="1"/>
</dbReference>
<keyword evidence="5" id="KW-1185">Reference proteome</keyword>
<evidence type="ECO:0000256" key="1">
    <source>
        <dbReference type="SAM" id="SignalP"/>
    </source>
</evidence>
<dbReference type="OrthoDB" id="9805017at2"/>